<dbReference type="Gene3D" id="3.90.1300.10">
    <property type="entry name" value="Amidase signature (AS) domain"/>
    <property type="match status" value="1"/>
</dbReference>
<comment type="caution">
    <text evidence="2">The sequence shown here is derived from an EMBL/GenBank/DDBJ whole genome shotgun (WGS) entry which is preliminary data.</text>
</comment>
<reference evidence="2" key="1">
    <citation type="submission" date="2021-03" db="EMBL/GenBank/DDBJ databases">
        <title>Revisited historic fungal species revealed as producer of novel bioactive compounds through whole genome sequencing and comparative genomics.</title>
        <authorList>
            <person name="Vignolle G.A."/>
            <person name="Hochenegger N."/>
            <person name="Mach R.L."/>
            <person name="Mach-Aigner A.R."/>
            <person name="Javad Rahimi M."/>
            <person name="Salim K.A."/>
            <person name="Chan C.M."/>
            <person name="Lim L.B.L."/>
            <person name="Cai F."/>
            <person name="Druzhinina I.S."/>
            <person name="U'Ren J.M."/>
            <person name="Derntl C."/>
        </authorList>
    </citation>
    <scope>NUCLEOTIDE SEQUENCE</scope>
    <source>
        <strain evidence="2">TUCIM 5799</strain>
    </source>
</reference>
<keyword evidence="3" id="KW-1185">Reference proteome</keyword>
<dbReference type="EMBL" id="JAFIMR010000039">
    <property type="protein sequence ID" value="KAI1857727.1"/>
    <property type="molecule type" value="Genomic_DNA"/>
</dbReference>
<organism evidence="2 3">
    <name type="scientific">Neoarthrinium moseri</name>
    <dbReference type="NCBI Taxonomy" id="1658444"/>
    <lineage>
        <taxon>Eukaryota</taxon>
        <taxon>Fungi</taxon>
        <taxon>Dikarya</taxon>
        <taxon>Ascomycota</taxon>
        <taxon>Pezizomycotina</taxon>
        <taxon>Sordariomycetes</taxon>
        <taxon>Xylariomycetidae</taxon>
        <taxon>Amphisphaeriales</taxon>
        <taxon>Apiosporaceae</taxon>
        <taxon>Neoarthrinium</taxon>
    </lineage>
</organism>
<evidence type="ECO:0000313" key="3">
    <source>
        <dbReference type="Proteomes" id="UP000829685"/>
    </source>
</evidence>
<dbReference type="Proteomes" id="UP000829685">
    <property type="component" value="Unassembled WGS sequence"/>
</dbReference>
<dbReference type="InterPro" id="IPR036928">
    <property type="entry name" value="AS_sf"/>
</dbReference>
<evidence type="ECO:0000313" key="2">
    <source>
        <dbReference type="EMBL" id="KAI1857727.1"/>
    </source>
</evidence>
<dbReference type="InterPro" id="IPR000120">
    <property type="entry name" value="Amidase"/>
</dbReference>
<gene>
    <name evidence="2" type="ORF">JX265_011142</name>
</gene>
<dbReference type="Pfam" id="PF01425">
    <property type="entry name" value="Amidase"/>
    <property type="match status" value="1"/>
</dbReference>
<dbReference type="SUPFAM" id="SSF75304">
    <property type="entry name" value="Amidase signature (AS) enzymes"/>
    <property type="match status" value="1"/>
</dbReference>
<dbReference type="GO" id="GO:0003824">
    <property type="term" value="F:catalytic activity"/>
    <property type="evidence" value="ECO:0007669"/>
    <property type="project" value="InterPro"/>
</dbReference>
<name>A0A9P9WD63_9PEZI</name>
<proteinExistence type="predicted"/>
<dbReference type="PANTHER" id="PTHR11895:SF170">
    <property type="entry name" value="AMIDASE"/>
    <property type="match status" value="1"/>
</dbReference>
<evidence type="ECO:0000259" key="1">
    <source>
        <dbReference type="Pfam" id="PF01425"/>
    </source>
</evidence>
<sequence length="537" mass="56707">MSVLRVGSGTLRVAPEDLKPILSQAGLSLSPPLLEDYSKLLSGLDAAIASLPDDKPGIPCPDLEKYPRTDIHVPKDTEGGGWAIKVTAKCTTPKNDLLQGRTVALKDNMAFAGVPCTNGTDMVEWVPEIDATVATRIMDAGGIILGKAACENSCCEGMSATAITGQVHNPYADGYNAGGSSSGSGRLVAIGSVDLAIGCDQGGSIRIPASSCGIVGLKPTCGLVPYTGILSLDAHLDHVGPMTKNVRDCALLLEAIAGPDGWDDRQPPFGLEGERLKFVEPVGIVAARETSKMLEGMKIGILKEGFDIAGMDPNVERSVKSAIEKFASLGATVSEVSVPLHKEAPTVWMCAVQLAGTRQGILGDLQGRKQLHFTDRAELVGSQLTQAQFDKLGPGASNFYLGSLWVQEKYGAKLHGKCMNLMKAISDAYDKALEECDVLVMPTLPSPPPRLPDPGALGESETPLKFLSRTPGMISNTAPFDNSGHPALSLPVGFVPAVEDASVRLPTGLQIVGRKYHDVDCLKVAAAWEKSFDWKTL</sequence>
<dbReference type="PANTHER" id="PTHR11895">
    <property type="entry name" value="TRANSAMIDASE"/>
    <property type="match status" value="1"/>
</dbReference>
<dbReference type="InterPro" id="IPR023631">
    <property type="entry name" value="Amidase_dom"/>
</dbReference>
<protein>
    <recommendedName>
        <fullName evidence="1">Amidase domain-containing protein</fullName>
    </recommendedName>
</protein>
<accession>A0A9P9WD63</accession>
<feature type="domain" description="Amidase" evidence="1">
    <location>
        <begin position="88"/>
        <end position="522"/>
    </location>
</feature>
<dbReference type="AlphaFoldDB" id="A0A9P9WD63"/>